<dbReference type="AlphaFoldDB" id="A0A0G3XKM7"/>
<protein>
    <submittedName>
        <fullName evidence="1">Uncharacterized protein</fullName>
    </submittedName>
</protein>
<dbReference type="STRING" id="1348774.AB433_15965"/>
<gene>
    <name evidence="1" type="ORF">AB433_15965</name>
</gene>
<dbReference type="RefSeq" id="WP_047822400.1">
    <property type="nucleotide sequence ID" value="NZ_CP011770.1"/>
</dbReference>
<reference evidence="1 2" key="1">
    <citation type="submission" date="2015-06" db="EMBL/GenBank/DDBJ databases">
        <authorList>
            <person name="Zeng Y."/>
            <person name="Huang Y."/>
        </authorList>
    </citation>
    <scope>NUCLEOTIDE SEQUENCE [LARGE SCALE GENOMIC DNA]</scope>
    <source>
        <strain evidence="1 2">PQ-2</strain>
    </source>
</reference>
<dbReference type="SUPFAM" id="SSF103515">
    <property type="entry name" value="Autotransporter"/>
    <property type="match status" value="1"/>
</dbReference>
<dbReference type="OrthoDB" id="8222426at2"/>
<accession>A0A0G3XKM7</accession>
<dbReference type="KEGG" id="cna:AB433_15965"/>
<keyword evidence="2" id="KW-1185">Reference proteome</keyword>
<proteinExistence type="predicted"/>
<evidence type="ECO:0000313" key="1">
    <source>
        <dbReference type="EMBL" id="AKM11129.1"/>
    </source>
</evidence>
<sequence>MFKKTVLAVAFATAAIVATPASAQGARVGVELGVIDDDFLGTEEATYGLTAGYDFDIGNLAIGPVVGYTGLFDDDGTDIRELTAGARIGAKLGTGSMVYGTVAYANLDADGVPGSADGTRLGLGFEQNFGGLYGMVETRYTDYQYGLEFYQTVVGLGVKF</sequence>
<dbReference type="PATRIC" id="fig|1348774.3.peg.3354"/>
<dbReference type="InterPro" id="IPR036709">
    <property type="entry name" value="Autotransporte_beta_dom_sf"/>
</dbReference>
<name>A0A0G3XKM7_9SPHN</name>
<evidence type="ECO:0000313" key="2">
    <source>
        <dbReference type="Proteomes" id="UP000035287"/>
    </source>
</evidence>
<dbReference type="EMBL" id="CP011770">
    <property type="protein sequence ID" value="AKM11129.1"/>
    <property type="molecule type" value="Genomic_DNA"/>
</dbReference>
<organism evidence="1 2">
    <name type="scientific">Croceicoccus naphthovorans</name>
    <dbReference type="NCBI Taxonomy" id="1348774"/>
    <lineage>
        <taxon>Bacteria</taxon>
        <taxon>Pseudomonadati</taxon>
        <taxon>Pseudomonadota</taxon>
        <taxon>Alphaproteobacteria</taxon>
        <taxon>Sphingomonadales</taxon>
        <taxon>Erythrobacteraceae</taxon>
        <taxon>Croceicoccus</taxon>
    </lineage>
</organism>
<dbReference type="Proteomes" id="UP000035287">
    <property type="component" value="Chromosome"/>
</dbReference>